<comment type="caution">
    <text evidence="8">The sequence shown here is derived from an EMBL/GenBank/DDBJ whole genome shotgun (WGS) entry which is preliminary data.</text>
</comment>
<evidence type="ECO:0000256" key="4">
    <source>
        <dbReference type="ARBA" id="ARBA00022723"/>
    </source>
</evidence>
<dbReference type="SMART" id="SM00863">
    <property type="entry name" value="tRNA_SAD"/>
    <property type="match status" value="1"/>
</dbReference>
<dbReference type="InterPro" id="IPR051335">
    <property type="entry name" value="Alanyl-tRNA_Editing_Enzymes"/>
</dbReference>
<sequence length="236" mass="26267">MTLYWDEPYRRDICTVITQVETATDGIKITCNQTVFYPHGGGQPGDTGQLIINGHTFKIINTTREREHNIIWHHLQGDVAPAVGDMASLILDWQRRHQLMRTHTAMHLLCAAVNAPVTGSNISGPLRGRIDFDNDGTTDKMALEEKINNWVHADVPVTTRWVDEKELDDNPSLVRTLSVSPPRGSGTIRLVEIAGIDLQACGGTHVARTEEIGTARVIKIENKGRINHRVIVELTD</sequence>
<evidence type="ECO:0000259" key="7">
    <source>
        <dbReference type="PROSITE" id="PS50860"/>
    </source>
</evidence>
<comment type="subcellular location">
    <subcellularLocation>
        <location evidence="2">Cytoplasm</location>
    </subcellularLocation>
</comment>
<dbReference type="InterPro" id="IPR012947">
    <property type="entry name" value="tRNA_SAD"/>
</dbReference>
<evidence type="ECO:0000313" key="9">
    <source>
        <dbReference type="Proteomes" id="UP001168167"/>
    </source>
</evidence>
<dbReference type="PROSITE" id="PS50860">
    <property type="entry name" value="AA_TRNA_LIGASE_II_ALA"/>
    <property type="match status" value="1"/>
</dbReference>
<dbReference type="Gene3D" id="2.40.30.130">
    <property type="match status" value="1"/>
</dbReference>
<evidence type="ECO:0000256" key="1">
    <source>
        <dbReference type="ARBA" id="ARBA00001947"/>
    </source>
</evidence>
<dbReference type="Proteomes" id="UP001168167">
    <property type="component" value="Unassembled WGS sequence"/>
</dbReference>
<reference evidence="8" key="1">
    <citation type="submission" date="2022-08" db="EMBL/GenBank/DDBJ databases">
        <authorList>
            <person name="Dzunkova M."/>
            <person name="La Clair J."/>
            <person name="Tyml T."/>
            <person name="Doud D."/>
            <person name="Schulz F."/>
            <person name="Piquer S."/>
            <person name="Porcel Sanchis D."/>
            <person name="Osborn A."/>
            <person name="Robinson D."/>
            <person name="Louie K.B."/>
            <person name="Bowen B.P."/>
            <person name="Bowers R."/>
            <person name="Lee J."/>
            <person name="Arnau Llombart V."/>
            <person name="Diaz Villanueva W."/>
            <person name="Gosliner T."/>
            <person name="Northen T."/>
            <person name="Cheng J.-F."/>
            <person name="Burkart M.D."/>
            <person name="Woyke T."/>
        </authorList>
    </citation>
    <scope>NUCLEOTIDE SEQUENCE</scope>
    <source>
        <strain evidence="8">Df01</strain>
    </source>
</reference>
<dbReference type="Gene3D" id="3.30.980.10">
    <property type="entry name" value="Threonyl-trna Synthetase, Chain A, domain 2"/>
    <property type="match status" value="1"/>
</dbReference>
<keyword evidence="9" id="KW-1185">Reference proteome</keyword>
<gene>
    <name evidence="8" type="ORF">NQX30_00880</name>
</gene>
<evidence type="ECO:0000256" key="3">
    <source>
        <dbReference type="ARBA" id="ARBA00017959"/>
    </source>
</evidence>
<dbReference type="PANTHER" id="PTHR43462:SF1">
    <property type="entry name" value="ALANYL-TRNA EDITING PROTEIN AARSD1"/>
    <property type="match status" value="1"/>
</dbReference>
<name>A0ABT7QKA2_9GAMM</name>
<reference evidence="8" key="2">
    <citation type="journal article" date="2023" name="Microbiome">
        <title>Synthase-selected sorting approach identifies a beta-lactone synthase in a nudibranch symbiotic bacterium.</title>
        <authorList>
            <person name="Dzunkova M."/>
            <person name="La Clair J.J."/>
            <person name="Tyml T."/>
            <person name="Doud D."/>
            <person name="Schulz F."/>
            <person name="Piquer-Esteban S."/>
            <person name="Porcel Sanchis D."/>
            <person name="Osborn A."/>
            <person name="Robinson D."/>
            <person name="Louie K.B."/>
            <person name="Bowen B.P."/>
            <person name="Bowers R.M."/>
            <person name="Lee J."/>
            <person name="Arnau V."/>
            <person name="Diaz-Villanueva W."/>
            <person name="Stepanauskas R."/>
            <person name="Gosliner T."/>
            <person name="Date S.V."/>
            <person name="Northen T.R."/>
            <person name="Cheng J.F."/>
            <person name="Burkart M.D."/>
            <person name="Woyke T."/>
        </authorList>
    </citation>
    <scope>NUCLEOTIDE SEQUENCE</scope>
    <source>
        <strain evidence="8">Df01</strain>
    </source>
</reference>
<keyword evidence="4" id="KW-0479">Metal-binding</keyword>
<dbReference type="PANTHER" id="PTHR43462">
    <property type="entry name" value="ALANYL-TRNA EDITING PROTEIN"/>
    <property type="match status" value="1"/>
</dbReference>
<evidence type="ECO:0000313" key="8">
    <source>
        <dbReference type="EMBL" id="MDM5146943.1"/>
    </source>
</evidence>
<dbReference type="EMBL" id="JANQAO010000001">
    <property type="protein sequence ID" value="MDM5146943.1"/>
    <property type="molecule type" value="Genomic_DNA"/>
</dbReference>
<feature type="domain" description="Alanyl-transfer RNA synthetases family profile" evidence="7">
    <location>
        <begin position="1"/>
        <end position="236"/>
    </location>
</feature>
<dbReference type="InterPro" id="IPR018165">
    <property type="entry name" value="Ala-tRNA-synth_IIc_core"/>
</dbReference>
<dbReference type="InterPro" id="IPR018163">
    <property type="entry name" value="Thr/Ala-tRNA-synth_IIc_edit"/>
</dbReference>
<accession>A0ABT7QKA2</accession>
<dbReference type="InterPro" id="IPR018164">
    <property type="entry name" value="Ala-tRNA-synth_IIc_N"/>
</dbReference>
<proteinExistence type="predicted"/>
<organism evidence="8 9">
    <name type="scientific">Candidatus Doriopsillibacter californiensis</name>
    <dbReference type="NCBI Taxonomy" id="2970740"/>
    <lineage>
        <taxon>Bacteria</taxon>
        <taxon>Pseudomonadati</taxon>
        <taxon>Pseudomonadota</taxon>
        <taxon>Gammaproteobacteria</taxon>
        <taxon>Candidatus Tethybacterales</taxon>
        <taxon>Candidatus Persebacteraceae</taxon>
        <taxon>Candidatus Doriopsillibacter</taxon>
    </lineage>
</organism>
<dbReference type="SUPFAM" id="SSF50447">
    <property type="entry name" value="Translation proteins"/>
    <property type="match status" value="1"/>
</dbReference>
<dbReference type="SUPFAM" id="SSF55186">
    <property type="entry name" value="ThrRS/AlaRS common domain"/>
    <property type="match status" value="1"/>
</dbReference>
<evidence type="ECO:0000256" key="5">
    <source>
        <dbReference type="ARBA" id="ARBA00022833"/>
    </source>
</evidence>
<dbReference type="InterPro" id="IPR009000">
    <property type="entry name" value="Transl_B-barrel_sf"/>
</dbReference>
<evidence type="ECO:0000256" key="2">
    <source>
        <dbReference type="ARBA" id="ARBA00004496"/>
    </source>
</evidence>
<dbReference type="Pfam" id="PF01411">
    <property type="entry name" value="tRNA-synt_2c"/>
    <property type="match status" value="1"/>
</dbReference>
<dbReference type="Pfam" id="PF07973">
    <property type="entry name" value="tRNA_SAD"/>
    <property type="match status" value="1"/>
</dbReference>
<protein>
    <recommendedName>
        <fullName evidence="3">Alanine--tRNA ligase</fullName>
    </recommendedName>
    <alternativeName>
        <fullName evidence="6">Alanyl-tRNA synthetase</fullName>
    </alternativeName>
</protein>
<comment type="cofactor">
    <cofactor evidence="1">
        <name>Zn(2+)</name>
        <dbReference type="ChEBI" id="CHEBI:29105"/>
    </cofactor>
</comment>
<evidence type="ECO:0000256" key="6">
    <source>
        <dbReference type="ARBA" id="ARBA00032577"/>
    </source>
</evidence>
<keyword evidence="5" id="KW-0862">Zinc</keyword>